<evidence type="ECO:0000313" key="5">
    <source>
        <dbReference type="EMBL" id="MCQ6958362.1"/>
    </source>
</evidence>
<dbReference type="PRINTS" id="PR00420">
    <property type="entry name" value="RNGMNOXGNASE"/>
</dbReference>
<sequence>MKTDIIIIGAGPTGLMAACQLARYGVNFIIVDRKSQPTAESRAMLITARSLEIYQQMGVSQTVIEQGKYIQNLSIFINGKEKVAFAIGKAGEGLTDFPDMQVFEQSRNEELLNGVLIEQDHPVWWNTEFISLHQQSDHVTVQLKRNGTNEAITINAKYLIACDGAKSKVRHLLNCKFEGGTYESRFFVADTRIKWTQPPNQVIAAPSKINFCAFFPMYGDDNYRVLGTIPKCFKNKEDFSFKDLETLIKTTTQIPLSFENVNWFATYQLHCRCTDRFKAGRCFLAGDAAHIHSPAGGQGMNTGLQDAYNLSWKLAMVLQNNAGEKLLDSYHLERYPFARWLLKFTDRIFALMTSSNWIISWLRTNLAPLLINKLVNKRATGVKLFKMFSQIWYAYRTSPLSLHTSKQKLQFKAGDRFPYVLTLIDNKLQSCYHLLTEPKFHLVIIGQEVNAEENNLNLSELKSIIKVIYLTSSKEWESLGIKQRLYILVRPDSYMAMVSDHLDQKIIQGYFDRLF</sequence>
<evidence type="ECO:0000256" key="1">
    <source>
        <dbReference type="ARBA" id="ARBA00001974"/>
    </source>
</evidence>
<gene>
    <name evidence="5" type="ORF">NPE20_10350</name>
</gene>
<dbReference type="InterPro" id="IPR002938">
    <property type="entry name" value="FAD-bd"/>
</dbReference>
<dbReference type="Proteomes" id="UP001204376">
    <property type="component" value="Unassembled WGS sequence"/>
</dbReference>
<dbReference type="InterPro" id="IPR050641">
    <property type="entry name" value="RIFMO-like"/>
</dbReference>
<keyword evidence="2" id="KW-0285">Flavoprotein</keyword>
<evidence type="ECO:0000256" key="2">
    <source>
        <dbReference type="ARBA" id="ARBA00022630"/>
    </source>
</evidence>
<dbReference type="Gene3D" id="3.40.30.120">
    <property type="match status" value="1"/>
</dbReference>
<dbReference type="SUPFAM" id="SSF51905">
    <property type="entry name" value="FAD/NAD(P)-binding domain"/>
    <property type="match status" value="1"/>
</dbReference>
<dbReference type="Pfam" id="PF01494">
    <property type="entry name" value="FAD_binding_3"/>
    <property type="match status" value="1"/>
</dbReference>
<evidence type="ECO:0000256" key="3">
    <source>
        <dbReference type="ARBA" id="ARBA00022827"/>
    </source>
</evidence>
<keyword evidence="5" id="KW-0560">Oxidoreductase</keyword>
<comment type="caution">
    <text evidence="5">The sequence shown here is derived from an EMBL/GenBank/DDBJ whole genome shotgun (WGS) entry which is preliminary data.</text>
</comment>
<evidence type="ECO:0000259" key="4">
    <source>
        <dbReference type="Pfam" id="PF01494"/>
    </source>
</evidence>
<keyword evidence="5" id="KW-0503">Monooxygenase</keyword>
<dbReference type="PROSITE" id="PS51257">
    <property type="entry name" value="PROKAR_LIPOPROTEIN"/>
    <property type="match status" value="1"/>
</dbReference>
<reference evidence="5 6" key="1">
    <citation type="submission" date="2022-07" db="EMBL/GenBank/DDBJ databases">
        <title>Mucilaginibacter sp. JC4.</title>
        <authorList>
            <person name="Le V."/>
            <person name="Ko S.-R."/>
            <person name="Ahn C.-Y."/>
            <person name="Oh H.-M."/>
        </authorList>
    </citation>
    <scope>NUCLEOTIDE SEQUENCE [LARGE SCALE GENOMIC DNA]</scope>
    <source>
        <strain evidence="5 6">JC4</strain>
    </source>
</reference>
<keyword evidence="6" id="KW-1185">Reference proteome</keyword>
<keyword evidence="3" id="KW-0274">FAD</keyword>
<dbReference type="RefSeq" id="WP_256538537.1">
    <property type="nucleotide sequence ID" value="NZ_JANHOH010000001.1"/>
</dbReference>
<dbReference type="PANTHER" id="PTHR43004">
    <property type="entry name" value="TRK SYSTEM POTASSIUM UPTAKE PROTEIN"/>
    <property type="match status" value="1"/>
</dbReference>
<comment type="cofactor">
    <cofactor evidence="1">
        <name>FAD</name>
        <dbReference type="ChEBI" id="CHEBI:57692"/>
    </cofactor>
</comment>
<dbReference type="Gene3D" id="3.30.70.2450">
    <property type="match status" value="1"/>
</dbReference>
<protein>
    <submittedName>
        <fullName evidence="5">FAD-dependent monooxygenase</fullName>
    </submittedName>
</protein>
<proteinExistence type="predicted"/>
<organism evidence="5 6">
    <name type="scientific">Mucilaginibacter aquariorum</name>
    <dbReference type="NCBI Taxonomy" id="2967225"/>
    <lineage>
        <taxon>Bacteria</taxon>
        <taxon>Pseudomonadati</taxon>
        <taxon>Bacteroidota</taxon>
        <taxon>Sphingobacteriia</taxon>
        <taxon>Sphingobacteriales</taxon>
        <taxon>Sphingobacteriaceae</taxon>
        <taxon>Mucilaginibacter</taxon>
    </lineage>
</organism>
<dbReference type="InterPro" id="IPR036188">
    <property type="entry name" value="FAD/NAD-bd_sf"/>
</dbReference>
<feature type="domain" description="FAD-binding" evidence="4">
    <location>
        <begin position="2"/>
        <end position="344"/>
    </location>
</feature>
<dbReference type="Gene3D" id="3.50.50.60">
    <property type="entry name" value="FAD/NAD(P)-binding domain"/>
    <property type="match status" value="1"/>
</dbReference>
<accession>A0ABT1T1D6</accession>
<evidence type="ECO:0000313" key="6">
    <source>
        <dbReference type="Proteomes" id="UP001204376"/>
    </source>
</evidence>
<dbReference type="GO" id="GO:0004497">
    <property type="term" value="F:monooxygenase activity"/>
    <property type="evidence" value="ECO:0007669"/>
    <property type="project" value="UniProtKB-KW"/>
</dbReference>
<name>A0ABT1T1D6_9SPHI</name>
<dbReference type="PANTHER" id="PTHR43004:SF19">
    <property type="entry name" value="BINDING MONOOXYGENASE, PUTATIVE (JCVI)-RELATED"/>
    <property type="match status" value="1"/>
</dbReference>
<dbReference type="EMBL" id="JANHOH010000001">
    <property type="protein sequence ID" value="MCQ6958362.1"/>
    <property type="molecule type" value="Genomic_DNA"/>
</dbReference>